<dbReference type="GO" id="GO:0003735">
    <property type="term" value="F:structural constituent of ribosome"/>
    <property type="evidence" value="ECO:0007669"/>
    <property type="project" value="InterPro"/>
</dbReference>
<evidence type="ECO:0000256" key="2">
    <source>
        <dbReference type="ARBA" id="ARBA00022980"/>
    </source>
</evidence>
<proteinExistence type="inferred from homology"/>
<dbReference type="PROSITE" id="PS00053">
    <property type="entry name" value="RIBOSOMAL_S8"/>
    <property type="match status" value="1"/>
</dbReference>
<sequence length="126" mass="13901">MVNDYLSDLVIRIKNAYLSHATELVMPWTRTGEAVCIVLVQSGYLTSAKKTEDGLVLVLKYNKKSPALTNIRRISKPGRRVYTGIKTLPRVLGGLGMSILSTPKGVMSEKEARKLKVGGEILAQVW</sequence>
<dbReference type="AlphaFoldDB" id="A0A0G1B6Y7"/>
<comment type="similarity">
    <text evidence="1 5 6">Belongs to the universal ribosomal protein uS8 family.</text>
</comment>
<evidence type="ECO:0000256" key="4">
    <source>
        <dbReference type="ARBA" id="ARBA00035258"/>
    </source>
</evidence>
<name>A0A0G1B6Y7_9BACT</name>
<dbReference type="GO" id="GO:0005840">
    <property type="term" value="C:ribosome"/>
    <property type="evidence" value="ECO:0007669"/>
    <property type="project" value="UniProtKB-KW"/>
</dbReference>
<reference evidence="7 8" key="1">
    <citation type="journal article" date="2015" name="Nature">
        <title>rRNA introns, odd ribosomes, and small enigmatic genomes across a large radiation of phyla.</title>
        <authorList>
            <person name="Brown C.T."/>
            <person name="Hug L.A."/>
            <person name="Thomas B.C."/>
            <person name="Sharon I."/>
            <person name="Castelle C.J."/>
            <person name="Singh A."/>
            <person name="Wilkins M.J."/>
            <person name="Williams K.H."/>
            <person name="Banfield J.F."/>
        </authorList>
    </citation>
    <scope>NUCLEOTIDE SEQUENCE [LARGE SCALE GENOMIC DNA]</scope>
</reference>
<dbReference type="FunFam" id="3.30.1490.10:FF:000001">
    <property type="entry name" value="30S ribosomal protein S8"/>
    <property type="match status" value="1"/>
</dbReference>
<protein>
    <recommendedName>
        <fullName evidence="4 5">Small ribosomal subunit protein uS8</fullName>
    </recommendedName>
</protein>
<dbReference type="GO" id="GO:0019843">
    <property type="term" value="F:rRNA binding"/>
    <property type="evidence" value="ECO:0007669"/>
    <property type="project" value="UniProtKB-UniRule"/>
</dbReference>
<keyword evidence="5" id="KW-0699">rRNA-binding</keyword>
<keyword evidence="3 5" id="KW-0687">Ribonucleoprotein</keyword>
<dbReference type="Gene3D" id="3.30.1370.30">
    <property type="match status" value="1"/>
</dbReference>
<dbReference type="GO" id="GO:1990904">
    <property type="term" value="C:ribonucleoprotein complex"/>
    <property type="evidence" value="ECO:0007669"/>
    <property type="project" value="UniProtKB-KW"/>
</dbReference>
<accession>A0A0G1B6Y7</accession>
<dbReference type="GO" id="GO:0005737">
    <property type="term" value="C:cytoplasm"/>
    <property type="evidence" value="ECO:0007669"/>
    <property type="project" value="UniProtKB-ARBA"/>
</dbReference>
<dbReference type="Gene3D" id="3.30.1490.10">
    <property type="match status" value="1"/>
</dbReference>
<dbReference type="SUPFAM" id="SSF56047">
    <property type="entry name" value="Ribosomal protein S8"/>
    <property type="match status" value="1"/>
</dbReference>
<organism evidence="7 8">
    <name type="scientific">Candidatus Amesbacteria bacterium GW2011_GWA2_42_12</name>
    <dbReference type="NCBI Taxonomy" id="1618356"/>
    <lineage>
        <taxon>Bacteria</taxon>
        <taxon>Candidatus Amesiibacteriota</taxon>
    </lineage>
</organism>
<dbReference type="STRING" id="1618356.UU93_C0001G0089"/>
<dbReference type="InterPro" id="IPR047863">
    <property type="entry name" value="Ribosomal_uS8_CS"/>
</dbReference>
<dbReference type="PATRIC" id="fig|1618356.3.peg.91"/>
<keyword evidence="2 5" id="KW-0689">Ribosomal protein</keyword>
<evidence type="ECO:0000313" key="7">
    <source>
        <dbReference type="EMBL" id="KKS33258.1"/>
    </source>
</evidence>
<dbReference type="HAMAP" id="MF_01302_B">
    <property type="entry name" value="Ribosomal_uS8_B"/>
    <property type="match status" value="1"/>
</dbReference>
<comment type="function">
    <text evidence="5">One of the primary rRNA binding proteins, it binds directly to 16S rRNA central domain where it helps coordinate assembly of the platform of the 30S subunit.</text>
</comment>
<dbReference type="Pfam" id="PF00410">
    <property type="entry name" value="Ribosomal_S8"/>
    <property type="match status" value="1"/>
</dbReference>
<dbReference type="Proteomes" id="UP000034160">
    <property type="component" value="Unassembled WGS sequence"/>
</dbReference>
<comment type="subunit">
    <text evidence="5">Part of the 30S ribosomal subunit. Contacts proteins S5 and S12.</text>
</comment>
<evidence type="ECO:0000256" key="3">
    <source>
        <dbReference type="ARBA" id="ARBA00023274"/>
    </source>
</evidence>
<dbReference type="EMBL" id="LCCN01000001">
    <property type="protein sequence ID" value="KKS33258.1"/>
    <property type="molecule type" value="Genomic_DNA"/>
</dbReference>
<dbReference type="InterPro" id="IPR000630">
    <property type="entry name" value="Ribosomal_uS8"/>
</dbReference>
<keyword evidence="5" id="KW-0694">RNA-binding</keyword>
<dbReference type="InterPro" id="IPR035987">
    <property type="entry name" value="Ribosomal_uS8_sf"/>
</dbReference>
<evidence type="ECO:0000256" key="5">
    <source>
        <dbReference type="HAMAP-Rule" id="MF_01302"/>
    </source>
</evidence>
<gene>
    <name evidence="5" type="primary">rpsH</name>
    <name evidence="7" type="ORF">UU93_C0001G0089</name>
</gene>
<evidence type="ECO:0000256" key="1">
    <source>
        <dbReference type="ARBA" id="ARBA00006471"/>
    </source>
</evidence>
<dbReference type="GO" id="GO:0006412">
    <property type="term" value="P:translation"/>
    <property type="evidence" value="ECO:0007669"/>
    <property type="project" value="UniProtKB-UniRule"/>
</dbReference>
<evidence type="ECO:0000313" key="8">
    <source>
        <dbReference type="Proteomes" id="UP000034160"/>
    </source>
</evidence>
<comment type="caution">
    <text evidence="7">The sequence shown here is derived from an EMBL/GenBank/DDBJ whole genome shotgun (WGS) entry which is preliminary data.</text>
</comment>
<evidence type="ECO:0000256" key="6">
    <source>
        <dbReference type="RuleBase" id="RU003660"/>
    </source>
</evidence>
<dbReference type="PANTHER" id="PTHR11758">
    <property type="entry name" value="40S RIBOSOMAL PROTEIN S15A"/>
    <property type="match status" value="1"/>
</dbReference>
<dbReference type="NCBIfam" id="NF001109">
    <property type="entry name" value="PRK00136.1"/>
    <property type="match status" value="1"/>
</dbReference>